<gene>
    <name evidence="2" type="ORF">KC01_LOCUS37733</name>
</gene>
<feature type="region of interest" description="Disordered" evidence="1">
    <location>
        <begin position="150"/>
        <end position="188"/>
    </location>
</feature>
<reference evidence="2 3" key="1">
    <citation type="submission" date="2024-04" db="EMBL/GenBank/DDBJ databases">
        <authorList>
            <person name="Waldvogel A.-M."/>
            <person name="Schoenle A."/>
        </authorList>
    </citation>
    <scope>NUCLEOTIDE SEQUENCE [LARGE SCALE GENOMIC DNA]</scope>
</reference>
<dbReference type="EMBL" id="OZ035829">
    <property type="protein sequence ID" value="CAL1611292.1"/>
    <property type="molecule type" value="Genomic_DNA"/>
</dbReference>
<name>A0AAV2MD54_KNICA</name>
<dbReference type="Proteomes" id="UP001497482">
    <property type="component" value="Chromosome 7"/>
</dbReference>
<feature type="compositionally biased region" description="Basic and acidic residues" evidence="1">
    <location>
        <begin position="173"/>
        <end position="184"/>
    </location>
</feature>
<protein>
    <submittedName>
        <fullName evidence="2">Uncharacterized protein</fullName>
    </submittedName>
</protein>
<evidence type="ECO:0000256" key="1">
    <source>
        <dbReference type="SAM" id="MobiDB-lite"/>
    </source>
</evidence>
<sequence length="196" mass="21991">MQMSPVQRNQSLVTFSSPCISAQRHELPSLLHQSVTNTRDGITGPNTATQTLAPMYTTKHVYQEHYHSYHSSQSDFLRFWNSTYELITIKLTNEKGGSSNKHTTYTLELRRIRAYGFMSNGTRDPEKPPQQSGVLLGMRNGDVGGATVVRGRWVNPETPKDYTPTVGQPGPREQGEQREGKRAVSPEAYVLGCHRV</sequence>
<organism evidence="2 3">
    <name type="scientific">Knipowitschia caucasica</name>
    <name type="common">Caucasian dwarf goby</name>
    <name type="synonym">Pomatoschistus caucasicus</name>
    <dbReference type="NCBI Taxonomy" id="637954"/>
    <lineage>
        <taxon>Eukaryota</taxon>
        <taxon>Metazoa</taxon>
        <taxon>Chordata</taxon>
        <taxon>Craniata</taxon>
        <taxon>Vertebrata</taxon>
        <taxon>Euteleostomi</taxon>
        <taxon>Actinopterygii</taxon>
        <taxon>Neopterygii</taxon>
        <taxon>Teleostei</taxon>
        <taxon>Neoteleostei</taxon>
        <taxon>Acanthomorphata</taxon>
        <taxon>Gobiaria</taxon>
        <taxon>Gobiiformes</taxon>
        <taxon>Gobioidei</taxon>
        <taxon>Gobiidae</taxon>
        <taxon>Gobiinae</taxon>
        <taxon>Knipowitschia</taxon>
    </lineage>
</organism>
<dbReference type="AlphaFoldDB" id="A0AAV2MD54"/>
<evidence type="ECO:0000313" key="3">
    <source>
        <dbReference type="Proteomes" id="UP001497482"/>
    </source>
</evidence>
<accession>A0AAV2MD54</accession>
<keyword evidence="3" id="KW-1185">Reference proteome</keyword>
<evidence type="ECO:0000313" key="2">
    <source>
        <dbReference type="EMBL" id="CAL1611292.1"/>
    </source>
</evidence>
<proteinExistence type="predicted"/>